<dbReference type="PANTHER" id="PTHR21664">
    <property type="entry name" value="CHRONIC MYELOGENOUS LEUKEMIA TUMOR ANTIGEN 66"/>
    <property type="match status" value="1"/>
</dbReference>
<dbReference type="GO" id="GO:0005737">
    <property type="term" value="C:cytoplasm"/>
    <property type="evidence" value="ECO:0007669"/>
    <property type="project" value="UniProtKB-SubCell"/>
</dbReference>
<keyword evidence="4" id="KW-0963">Cytoplasm</keyword>
<evidence type="ECO:0000313" key="8">
    <source>
        <dbReference type="Proteomes" id="UP000738359"/>
    </source>
</evidence>
<dbReference type="Proteomes" id="UP000738359">
    <property type="component" value="Unassembled WGS sequence"/>
</dbReference>
<organism evidence="7 8">
    <name type="scientific">Mortierella alpina</name>
    <name type="common">Oleaginous fungus</name>
    <name type="synonym">Mortierella renispora</name>
    <dbReference type="NCBI Taxonomy" id="64518"/>
    <lineage>
        <taxon>Eukaryota</taxon>
        <taxon>Fungi</taxon>
        <taxon>Fungi incertae sedis</taxon>
        <taxon>Mucoromycota</taxon>
        <taxon>Mortierellomycotina</taxon>
        <taxon>Mortierellomycetes</taxon>
        <taxon>Mortierellales</taxon>
        <taxon>Mortierellaceae</taxon>
        <taxon>Mortierella</taxon>
    </lineage>
</organism>
<dbReference type="Gene3D" id="2.60.40.790">
    <property type="match status" value="1"/>
</dbReference>
<accession>A0A9P6M556</accession>
<evidence type="ECO:0000259" key="6">
    <source>
        <dbReference type="PROSITE" id="PS51203"/>
    </source>
</evidence>
<dbReference type="InterPro" id="IPR007052">
    <property type="entry name" value="CS_dom"/>
</dbReference>
<evidence type="ECO:0000256" key="2">
    <source>
        <dbReference type="ARBA" id="ARBA00004496"/>
    </source>
</evidence>
<evidence type="ECO:0000256" key="3">
    <source>
        <dbReference type="ARBA" id="ARBA00018915"/>
    </source>
</evidence>
<dbReference type="EMBL" id="JAAAHY010000128">
    <property type="protein sequence ID" value="KAF9966780.1"/>
    <property type="molecule type" value="Genomic_DNA"/>
</dbReference>
<dbReference type="InterPro" id="IPR037895">
    <property type="entry name" value="NUDCD1"/>
</dbReference>
<protein>
    <recommendedName>
        <fullName evidence="3">NudC domain-containing protein 1</fullName>
    </recommendedName>
</protein>
<name>A0A9P6M556_MORAP</name>
<keyword evidence="5" id="KW-0539">Nucleus</keyword>
<dbReference type="InterPro" id="IPR008978">
    <property type="entry name" value="HSP20-like_chaperone"/>
</dbReference>
<proteinExistence type="predicted"/>
<dbReference type="AlphaFoldDB" id="A0A9P6M556"/>
<reference evidence="7" key="1">
    <citation type="journal article" date="2020" name="Fungal Divers.">
        <title>Resolving the Mortierellaceae phylogeny through synthesis of multi-gene phylogenetics and phylogenomics.</title>
        <authorList>
            <person name="Vandepol N."/>
            <person name="Liber J."/>
            <person name="Desiro A."/>
            <person name="Na H."/>
            <person name="Kennedy M."/>
            <person name="Barry K."/>
            <person name="Grigoriev I.V."/>
            <person name="Miller A.N."/>
            <person name="O'Donnell K."/>
            <person name="Stajich J.E."/>
            <person name="Bonito G."/>
        </authorList>
    </citation>
    <scope>NUCLEOTIDE SEQUENCE</scope>
    <source>
        <strain evidence="7">CK1249</strain>
    </source>
</reference>
<evidence type="ECO:0000256" key="5">
    <source>
        <dbReference type="ARBA" id="ARBA00023242"/>
    </source>
</evidence>
<evidence type="ECO:0000256" key="4">
    <source>
        <dbReference type="ARBA" id="ARBA00022490"/>
    </source>
</evidence>
<feature type="domain" description="CS" evidence="6">
    <location>
        <begin position="349"/>
        <end position="448"/>
    </location>
</feature>
<comment type="subcellular location">
    <subcellularLocation>
        <location evidence="2">Cytoplasm</location>
    </subcellularLocation>
    <subcellularLocation>
        <location evidence="1">Nucleus</location>
    </subcellularLocation>
</comment>
<gene>
    <name evidence="7" type="ORF">BGZ70_001282</name>
</gene>
<sequence length="691" mass="76226">MTSRVPIRQDRTLFNPKFEGYKLSFLEESRQHFVPVGAPGPGVVVPKLPPSAKLSYREVQSKIRHNHLHPGWNSFKAANGDGSSHRDGLLFVVDGDYTLISLQFDKSTHRLRSKRLVQIPPPATPVNFHLEFPSVKPVSHDHILVSDGASTFYLIRLRYAGVEHEATIEALTKFHPEDQAWQENEVISCGLLEAKAFPTVDSNNDPRMEVKFIVHYTHKEAFYSTEPSPHHKSDKKTVFIVSLCSVVWDPAASKAAASADVSMEVDGADTSGSHQAGVTVLPNRVIHSTRGTDVPFYCALDPSNEGYVIGSSATFKPTAEPVLDQKTKYLEPGSAAMELDGTDVGNAPASEPPYIWTQTDTDVTICFALPRGTTKHAILCKFSLQALQLQVNLSQAVDQMVRTPALDNMPLFDMVQADECFWTLEPTSGILTIHLEKKHSKTRWTQVFAEGADTDPVEETLDPSVFAEYKAALEKYTTDQANAGPGRDSSIFPSIAQDAQEDIDEEGEEIKFSWIQSEEGAGIIRATTIGTGHDWIGHAFPSFESHSAEDQLFRMPTVCLKHDVDGLVYSIHHTPGSTPSTSTVQQTDGVMNFVHSGTFDALAFVQASKREKRFVMHDPQGRFAVIVESSRNVYIYWHTSGAKLKHERQTVVDVSKGQQVDIIGCQLIGDGILVILMEGKHGALVLELGQV</sequence>
<dbReference type="PANTHER" id="PTHR21664:SF1">
    <property type="entry name" value="NUDC DOMAIN-CONTAINING PROTEIN 1"/>
    <property type="match status" value="1"/>
</dbReference>
<dbReference type="Pfam" id="PF04969">
    <property type="entry name" value="CS"/>
    <property type="match status" value="1"/>
</dbReference>
<dbReference type="PROSITE" id="PS51203">
    <property type="entry name" value="CS"/>
    <property type="match status" value="1"/>
</dbReference>
<dbReference type="OrthoDB" id="428655at2759"/>
<evidence type="ECO:0000313" key="7">
    <source>
        <dbReference type="EMBL" id="KAF9966780.1"/>
    </source>
</evidence>
<dbReference type="CDD" id="cd06467">
    <property type="entry name" value="p23_NUDC_like"/>
    <property type="match status" value="1"/>
</dbReference>
<comment type="caution">
    <text evidence="7">The sequence shown here is derived from an EMBL/GenBank/DDBJ whole genome shotgun (WGS) entry which is preliminary data.</text>
</comment>
<dbReference type="GO" id="GO:0005634">
    <property type="term" value="C:nucleus"/>
    <property type="evidence" value="ECO:0007669"/>
    <property type="project" value="UniProtKB-SubCell"/>
</dbReference>
<keyword evidence="8" id="KW-1185">Reference proteome</keyword>
<evidence type="ECO:0000256" key="1">
    <source>
        <dbReference type="ARBA" id="ARBA00004123"/>
    </source>
</evidence>
<dbReference type="SUPFAM" id="SSF49764">
    <property type="entry name" value="HSP20-like chaperones"/>
    <property type="match status" value="1"/>
</dbReference>